<accession>E1ZSH6</accession>
<dbReference type="RefSeq" id="XP_005843348.1">
    <property type="nucleotide sequence ID" value="XM_005843286.1"/>
</dbReference>
<dbReference type="GO" id="GO:0016020">
    <property type="term" value="C:membrane"/>
    <property type="evidence" value="ECO:0007669"/>
    <property type="project" value="UniProtKB-SubCell"/>
</dbReference>
<reference evidence="7 8" key="1">
    <citation type="journal article" date="2010" name="Plant Cell">
        <title>The Chlorella variabilis NC64A genome reveals adaptation to photosymbiosis, coevolution with viruses, and cryptic sex.</title>
        <authorList>
            <person name="Blanc G."/>
            <person name="Duncan G."/>
            <person name="Agarkova I."/>
            <person name="Borodovsky M."/>
            <person name="Gurnon J."/>
            <person name="Kuo A."/>
            <person name="Lindquist E."/>
            <person name="Lucas S."/>
            <person name="Pangilinan J."/>
            <person name="Polle J."/>
            <person name="Salamov A."/>
            <person name="Terry A."/>
            <person name="Yamada T."/>
            <person name="Dunigan D.D."/>
            <person name="Grigoriev I.V."/>
            <person name="Claverie J.M."/>
            <person name="Van Etten J.L."/>
        </authorList>
    </citation>
    <scope>NUCLEOTIDE SEQUENCE [LARGE SCALE GENOMIC DNA]</scope>
    <source>
        <strain evidence="7 8">NC64A</strain>
    </source>
</reference>
<evidence type="ECO:0000256" key="2">
    <source>
        <dbReference type="ARBA" id="ARBA00006824"/>
    </source>
</evidence>
<evidence type="ECO:0000256" key="5">
    <source>
        <dbReference type="ARBA" id="ARBA00023136"/>
    </source>
</evidence>
<dbReference type="GO" id="GO:0005737">
    <property type="term" value="C:cytoplasm"/>
    <property type="evidence" value="ECO:0007669"/>
    <property type="project" value="TreeGrafter"/>
</dbReference>
<dbReference type="eggNOG" id="KOG1944">
    <property type="taxonomic scope" value="Eukaryota"/>
</dbReference>
<organism evidence="8">
    <name type="scientific">Chlorella variabilis</name>
    <name type="common">Green alga</name>
    <dbReference type="NCBI Taxonomy" id="554065"/>
    <lineage>
        <taxon>Eukaryota</taxon>
        <taxon>Viridiplantae</taxon>
        <taxon>Chlorophyta</taxon>
        <taxon>core chlorophytes</taxon>
        <taxon>Trebouxiophyceae</taxon>
        <taxon>Chlorellales</taxon>
        <taxon>Chlorellaceae</taxon>
        <taxon>Chlorella clade</taxon>
        <taxon>Chlorella</taxon>
    </lineage>
</organism>
<dbReference type="EMBL" id="GL433866">
    <property type="protein sequence ID" value="EFN51246.1"/>
    <property type="molecule type" value="Genomic_DNA"/>
</dbReference>
<dbReference type="PANTHER" id="PTHR11266">
    <property type="entry name" value="PEROXISOMAL MEMBRANE PROTEIN 2, PXMP2 MPV17"/>
    <property type="match status" value="1"/>
</dbReference>
<name>E1ZSH6_CHLVA</name>
<comment type="subcellular location">
    <subcellularLocation>
        <location evidence="1">Membrane</location>
        <topology evidence="1">Multi-pass membrane protein</topology>
    </subcellularLocation>
</comment>
<evidence type="ECO:0000256" key="3">
    <source>
        <dbReference type="ARBA" id="ARBA00022692"/>
    </source>
</evidence>
<evidence type="ECO:0000256" key="1">
    <source>
        <dbReference type="ARBA" id="ARBA00004141"/>
    </source>
</evidence>
<dbReference type="STRING" id="554065.E1ZSH6"/>
<dbReference type="OrthoDB" id="10267969at2759"/>
<evidence type="ECO:0000313" key="7">
    <source>
        <dbReference type="EMBL" id="EFN51246.1"/>
    </source>
</evidence>
<comment type="similarity">
    <text evidence="2 6">Belongs to the peroxisomal membrane protein PXMP2/4 family.</text>
</comment>
<keyword evidence="8" id="KW-1185">Reference proteome</keyword>
<dbReference type="InterPro" id="IPR007248">
    <property type="entry name" value="Mpv17_PMP22"/>
</dbReference>
<dbReference type="AlphaFoldDB" id="E1ZSH6"/>
<sequence>MLAHPILRSALISGCSNAAGDLLCQCIRARAAGNKEMRVNWQQTAWFGIVGLTLHGPYFYNAYRWLDTRFGTAATLQKALVKTAAGQVTVFPVYIASFFGYMGLLEGLSPAQCVSKVQQAMAPTFMTGCLFWPVANTVNFMVVPPTGRVLFANGAGLIWNSWLSFENSTKGAVAAAAPGGSGSKR</sequence>
<dbReference type="GeneID" id="17350706"/>
<keyword evidence="4" id="KW-1133">Transmembrane helix</keyword>
<dbReference type="Proteomes" id="UP000008141">
    <property type="component" value="Unassembled WGS sequence"/>
</dbReference>
<keyword evidence="3" id="KW-0812">Transmembrane</keyword>
<dbReference type="InParanoid" id="E1ZSH6"/>
<proteinExistence type="inferred from homology"/>
<dbReference type="Pfam" id="PF04117">
    <property type="entry name" value="Mpv17_PMP22"/>
    <property type="match status" value="1"/>
</dbReference>
<protein>
    <submittedName>
        <fullName evidence="7">Uncharacterized protein</fullName>
    </submittedName>
</protein>
<evidence type="ECO:0000256" key="6">
    <source>
        <dbReference type="RuleBase" id="RU363053"/>
    </source>
</evidence>
<dbReference type="KEGG" id="cvr:CHLNCDRAFT_59822"/>
<evidence type="ECO:0000256" key="4">
    <source>
        <dbReference type="ARBA" id="ARBA00022989"/>
    </source>
</evidence>
<gene>
    <name evidence="7" type="ORF">CHLNCDRAFT_59822</name>
</gene>
<keyword evidence="5" id="KW-0472">Membrane</keyword>
<dbReference type="PANTHER" id="PTHR11266:SF116">
    <property type="entry name" value="MPV17-LIKE PROTEIN"/>
    <property type="match status" value="1"/>
</dbReference>
<evidence type="ECO:0000313" key="8">
    <source>
        <dbReference type="Proteomes" id="UP000008141"/>
    </source>
</evidence>